<evidence type="ECO:0000256" key="10">
    <source>
        <dbReference type="RuleBase" id="RU364125"/>
    </source>
</evidence>
<dbReference type="RefSeq" id="WP_246512941.1">
    <property type="nucleotide sequence ID" value="NZ_JAGINO010000005.1"/>
</dbReference>
<evidence type="ECO:0000256" key="6">
    <source>
        <dbReference type="ARBA" id="ARBA00022692"/>
    </source>
</evidence>
<keyword evidence="5 10" id="KW-0145">Chemotaxis</keyword>
<keyword evidence="10" id="KW-0997">Cell inner membrane</keyword>
<accession>A0ABU0MIW7</accession>
<dbReference type="Pfam" id="PF03748">
    <property type="entry name" value="FliL"/>
    <property type="match status" value="1"/>
</dbReference>
<keyword evidence="11" id="KW-0282">Flagellum</keyword>
<evidence type="ECO:0000256" key="5">
    <source>
        <dbReference type="ARBA" id="ARBA00022500"/>
    </source>
</evidence>
<dbReference type="Proteomes" id="UP001244552">
    <property type="component" value="Unassembled WGS sequence"/>
</dbReference>
<evidence type="ECO:0000256" key="3">
    <source>
        <dbReference type="ARBA" id="ARBA00008281"/>
    </source>
</evidence>
<comment type="function">
    <text evidence="1 10">Controls the rotational direction of flagella during chemotaxis.</text>
</comment>
<evidence type="ECO:0000313" key="12">
    <source>
        <dbReference type="Proteomes" id="UP001244552"/>
    </source>
</evidence>
<comment type="caution">
    <text evidence="11">The sequence shown here is derived from an EMBL/GenBank/DDBJ whole genome shotgun (WGS) entry which is preliminary data.</text>
</comment>
<keyword evidence="12" id="KW-1185">Reference proteome</keyword>
<evidence type="ECO:0000313" key="11">
    <source>
        <dbReference type="EMBL" id="MDQ0533161.1"/>
    </source>
</evidence>
<keyword evidence="6" id="KW-0812">Transmembrane</keyword>
<comment type="similarity">
    <text evidence="3 10">Belongs to the FliL family.</text>
</comment>
<evidence type="ECO:0000256" key="7">
    <source>
        <dbReference type="ARBA" id="ARBA00022779"/>
    </source>
</evidence>
<evidence type="ECO:0000256" key="4">
    <source>
        <dbReference type="ARBA" id="ARBA00022475"/>
    </source>
</evidence>
<keyword evidence="4" id="KW-1003">Cell membrane</keyword>
<keyword evidence="9 10" id="KW-0472">Membrane</keyword>
<dbReference type="EMBL" id="JAUSVU010000005">
    <property type="protein sequence ID" value="MDQ0533161.1"/>
    <property type="molecule type" value="Genomic_DNA"/>
</dbReference>
<sequence>MRFVRRNRNGEASSLMPLALTALLLLLAALGAGGAVIASRSRAPAAQDHAGADRKYASLPMMTFSLGGGAARMVDVKVLLELDPSADGKVADPYIPRISDRLSDRLRQIDPQQLTGTDGARLMKSTISSVLDRELRGVRVRDILLDRMVVR</sequence>
<comment type="subcellular location">
    <subcellularLocation>
        <location evidence="10">Cell inner membrane</location>
    </subcellularLocation>
    <subcellularLocation>
        <location evidence="2">Cell membrane</location>
        <topology evidence="2">Single-pass membrane protein</topology>
    </subcellularLocation>
</comment>
<protein>
    <recommendedName>
        <fullName evidence="10">Flagellar protein FliL</fullName>
    </recommendedName>
</protein>
<dbReference type="InterPro" id="IPR005503">
    <property type="entry name" value="FliL"/>
</dbReference>
<organism evidence="11 12">
    <name type="scientific">Azospirillum picis</name>
    <dbReference type="NCBI Taxonomy" id="488438"/>
    <lineage>
        <taxon>Bacteria</taxon>
        <taxon>Pseudomonadati</taxon>
        <taxon>Pseudomonadota</taxon>
        <taxon>Alphaproteobacteria</taxon>
        <taxon>Rhodospirillales</taxon>
        <taxon>Azospirillaceae</taxon>
        <taxon>Azospirillum</taxon>
    </lineage>
</organism>
<evidence type="ECO:0000256" key="8">
    <source>
        <dbReference type="ARBA" id="ARBA00022989"/>
    </source>
</evidence>
<evidence type="ECO:0000256" key="1">
    <source>
        <dbReference type="ARBA" id="ARBA00002254"/>
    </source>
</evidence>
<evidence type="ECO:0000256" key="9">
    <source>
        <dbReference type="ARBA" id="ARBA00023136"/>
    </source>
</evidence>
<name>A0ABU0MIW7_9PROT</name>
<evidence type="ECO:0000256" key="2">
    <source>
        <dbReference type="ARBA" id="ARBA00004162"/>
    </source>
</evidence>
<reference evidence="11 12" key="1">
    <citation type="submission" date="2023-07" db="EMBL/GenBank/DDBJ databases">
        <title>Genomic Encyclopedia of Type Strains, Phase IV (KMG-IV): sequencing the most valuable type-strain genomes for metagenomic binning, comparative biology and taxonomic classification.</title>
        <authorList>
            <person name="Goeker M."/>
        </authorList>
    </citation>
    <scope>NUCLEOTIDE SEQUENCE [LARGE SCALE GENOMIC DNA]</scope>
    <source>
        <strain evidence="11 12">DSM 19922</strain>
    </source>
</reference>
<proteinExistence type="inferred from homology"/>
<keyword evidence="11" id="KW-0969">Cilium</keyword>
<gene>
    <name evidence="11" type="ORF">QO018_002010</name>
</gene>
<keyword evidence="7 10" id="KW-0283">Flagellar rotation</keyword>
<keyword evidence="8" id="KW-1133">Transmembrane helix</keyword>
<keyword evidence="11" id="KW-0966">Cell projection</keyword>